<dbReference type="EMBL" id="JAJNDC010000001">
    <property type="protein sequence ID" value="MCW9712380.1"/>
    <property type="molecule type" value="Genomic_DNA"/>
</dbReference>
<accession>A0ABT3PWZ0</accession>
<sequence length="148" mass="16721">MKSDKATTDKVGQKLRSMVADIKRYVEKRIELVMLNSGEHFSHWIAVSVQRTTGALLLLGGVCFVLVALAIYLGNLIGSQSLGFLIVSIPLFVVGIAFIYLKPRRVFDTLQQSFEEEMIKAVEGNRKREHKKLESAEMEIDHSLNRNE</sequence>
<keyword evidence="1" id="KW-0812">Transmembrane</keyword>
<evidence type="ECO:0000313" key="3">
    <source>
        <dbReference type="Proteomes" id="UP001207337"/>
    </source>
</evidence>
<keyword evidence="1" id="KW-1133">Transmembrane helix</keyword>
<evidence type="ECO:0000256" key="1">
    <source>
        <dbReference type="SAM" id="Phobius"/>
    </source>
</evidence>
<proteinExistence type="predicted"/>
<dbReference type="Proteomes" id="UP001207337">
    <property type="component" value="Unassembled WGS sequence"/>
</dbReference>
<gene>
    <name evidence="2" type="ORF">LQ318_05615</name>
</gene>
<evidence type="ECO:0000313" key="2">
    <source>
        <dbReference type="EMBL" id="MCW9712380.1"/>
    </source>
</evidence>
<dbReference type="InterPro" id="IPR009937">
    <property type="entry name" value="Phage_holin_3_6"/>
</dbReference>
<keyword evidence="1" id="KW-0472">Membrane</keyword>
<feature type="transmembrane region" description="Helical" evidence="1">
    <location>
        <begin position="81"/>
        <end position="101"/>
    </location>
</feature>
<protein>
    <submittedName>
        <fullName evidence="2">Phage holin family protein</fullName>
    </submittedName>
</protein>
<keyword evidence="3" id="KW-1185">Reference proteome</keyword>
<reference evidence="2 3" key="1">
    <citation type="submission" date="2021-11" db="EMBL/GenBank/DDBJ databases">
        <title>Aliifidinibius sp. nov., a new bacterium isolated from saline soil.</title>
        <authorList>
            <person name="Galisteo C."/>
            <person name="De La Haba R."/>
            <person name="Sanchez-Porro C."/>
            <person name="Ventosa A."/>
        </authorList>
    </citation>
    <scope>NUCLEOTIDE SEQUENCE [LARGE SCALE GENOMIC DNA]</scope>
    <source>
        <strain evidence="2 3">KACC 190600</strain>
    </source>
</reference>
<comment type="caution">
    <text evidence="2">The sequence shown here is derived from an EMBL/GenBank/DDBJ whole genome shotgun (WGS) entry which is preliminary data.</text>
</comment>
<dbReference type="RefSeq" id="WP_265788303.1">
    <property type="nucleotide sequence ID" value="NZ_BAABRS010000001.1"/>
</dbReference>
<dbReference type="Pfam" id="PF07332">
    <property type="entry name" value="Phage_holin_3_6"/>
    <property type="match status" value="1"/>
</dbReference>
<feature type="transmembrane region" description="Helical" evidence="1">
    <location>
        <begin position="55"/>
        <end position="75"/>
    </location>
</feature>
<name>A0ABT3PWZ0_9BACT</name>
<organism evidence="2 3">
    <name type="scientific">Fodinibius salicampi</name>
    <dbReference type="NCBI Taxonomy" id="1920655"/>
    <lineage>
        <taxon>Bacteria</taxon>
        <taxon>Pseudomonadati</taxon>
        <taxon>Balneolota</taxon>
        <taxon>Balneolia</taxon>
        <taxon>Balneolales</taxon>
        <taxon>Balneolaceae</taxon>
        <taxon>Fodinibius</taxon>
    </lineage>
</organism>